<dbReference type="Pfam" id="PF08808">
    <property type="entry name" value="RES"/>
    <property type="match status" value="1"/>
</dbReference>
<dbReference type="RefSeq" id="WP_338615162.1">
    <property type="nucleotide sequence ID" value="NZ_AP029022.1"/>
</dbReference>
<evidence type="ECO:0000313" key="2">
    <source>
        <dbReference type="EMBL" id="BEV04596.1"/>
    </source>
</evidence>
<dbReference type="Pfam" id="PF18870">
    <property type="entry name" value="HEPN_RES_NTD1"/>
    <property type="match status" value="1"/>
</dbReference>
<name>A0ABN7CDU8_9FLAO</name>
<evidence type="ECO:0000313" key="3">
    <source>
        <dbReference type="Proteomes" id="UP001380186"/>
    </source>
</evidence>
<proteinExistence type="predicted"/>
<accession>A0ABN7CDU8</accession>
<gene>
    <name evidence="2" type="ORF">CRDW_19700</name>
</gene>
<dbReference type="SMART" id="SM00953">
    <property type="entry name" value="RES"/>
    <property type="match status" value="1"/>
</dbReference>
<dbReference type="InterPro" id="IPR041206">
    <property type="entry name" value="HEPN/RES_NTD1"/>
</dbReference>
<protein>
    <submittedName>
        <fullName evidence="2">RES domain-containing protein</fullName>
    </submittedName>
</protein>
<keyword evidence="3" id="KW-1185">Reference proteome</keyword>
<reference evidence="2 3" key="1">
    <citation type="journal article" date="2020" name="Microbes Environ.">
        <title>Synthetic bacterial community of duckweed: a simple and stable system to study plant-microbe interactions.</title>
        <authorList>
            <person name="Ishizawa H."/>
            <person name="Tada M."/>
            <person name="Kuroda M."/>
            <person name="Inoue D."/>
            <person name="Futamata H."/>
            <person name="Ike M."/>
        </authorList>
    </citation>
    <scope>NUCLEOTIDE SEQUENCE [LARGE SCALE GENOMIC DNA]</scope>
    <source>
        <strain evidence="2 3">DW100</strain>
    </source>
</reference>
<dbReference type="EMBL" id="AP029022">
    <property type="protein sequence ID" value="BEV04596.1"/>
    <property type="molecule type" value="Genomic_DNA"/>
</dbReference>
<feature type="domain" description="RES" evidence="1">
    <location>
        <begin position="214"/>
        <end position="365"/>
    </location>
</feature>
<dbReference type="Proteomes" id="UP001380186">
    <property type="component" value="Chromosome"/>
</dbReference>
<organism evidence="2 3">
    <name type="scientific">Chryseobacterium gambrini</name>
    <dbReference type="NCBI Taxonomy" id="373672"/>
    <lineage>
        <taxon>Bacteria</taxon>
        <taxon>Pseudomonadati</taxon>
        <taxon>Bacteroidota</taxon>
        <taxon>Flavobacteriia</taxon>
        <taxon>Flavobacteriales</taxon>
        <taxon>Weeksellaceae</taxon>
        <taxon>Chryseobacterium group</taxon>
        <taxon>Chryseobacterium</taxon>
    </lineage>
</organism>
<sequence length="467" mass="53611">MEYICYECVGEEYLRHEILANGNVNECSFCGEDENHCFTLKEIIEKVEFVILENYERTAQDPDFWEEFMSRETGWDRDGQIVYDILINDFDFNPEAAAEISEYLQKKHYDHSAAEMYEESEFGQDTHYKIKSVSSQGWISQWEEFKRIIKYESRFFNKNISNTLVNIFHEIELITTIDGVSVVTTIGPNSEIKSLFRARTFYSTDKILETLTNPSKFLGPPPSTNATTGRMNAKGISVFYGSTNKDVAIAEVRPPVGSNVITAQFDLLQPVKLLNFELLNEVIDSLSVFHPDYKSRMEKIAFLTHFSTLITYPVMPGDEELEYLPTQAIADFLTERYDGLIFPSVQVNFSDKNNVVLFNKSSRVEEFKPKKGNHFSSHHSIGDPDDPYEEFYIFEGKNKSEVTEDSKIVTDSRDCTLRLNVESITVNKITAVDYIKTETTVSHMFLQDLGDTTDSTGSEFSDFSFIM</sequence>
<dbReference type="InterPro" id="IPR014914">
    <property type="entry name" value="RES_dom"/>
</dbReference>
<evidence type="ECO:0000259" key="1">
    <source>
        <dbReference type="SMART" id="SM00953"/>
    </source>
</evidence>